<dbReference type="SMART" id="SM00829">
    <property type="entry name" value="PKS_ER"/>
    <property type="match status" value="1"/>
</dbReference>
<dbReference type="GeneID" id="31358814"/>
<feature type="domain" description="Enoyl reductase (ER)" evidence="3">
    <location>
        <begin position="14"/>
        <end position="332"/>
    </location>
</feature>
<dbReference type="SUPFAM" id="SSF51735">
    <property type="entry name" value="NAD(P)-binding Rossmann-fold domains"/>
    <property type="match status" value="1"/>
</dbReference>
<dbReference type="GO" id="GO:0016651">
    <property type="term" value="F:oxidoreductase activity, acting on NAD(P)H"/>
    <property type="evidence" value="ECO:0007669"/>
    <property type="project" value="TreeGrafter"/>
</dbReference>
<evidence type="ECO:0000256" key="2">
    <source>
        <dbReference type="ARBA" id="ARBA00023002"/>
    </source>
</evidence>
<dbReference type="InterPro" id="IPR013154">
    <property type="entry name" value="ADH-like_N"/>
</dbReference>
<sequence length="353" mass="38189">MSKSNKSIQFNEIGDSTVLKVVDTVIPELKPNEVLVKIDAVGLNRGEILYRNGTFFNGSFPSGVGAEGSGVVESVGSDVTKFKAGDRVASVANFMLSQYSTNHHYSVLSENNLTTIHPSIDQLQAASIYSSYITSYFAFTECSKVKSGDFVLITAASSGSGVGAIQMAQALGAKVIAVSRSQEKCRKLLELGADFAVTYDNLEDKVREITNNQGVNVVFDAVGGSLFNSLANTTAMGAVMIIYGGLAKELVTPFPVMQAMMKGLEVKAFVVFRYSANPQSLEKCLTTIHQFIDEGKLLKSPLIGKVFKGIESVPSAHDYLENNQESFGKVQVYSYFFDLIVCPLNKIVDDKVD</sequence>
<dbReference type="AlphaFoldDB" id="D3B4G7"/>
<name>D3B4G7_HETP5</name>
<dbReference type="Proteomes" id="UP000001396">
    <property type="component" value="Unassembled WGS sequence"/>
</dbReference>
<dbReference type="InParanoid" id="D3B4G7"/>
<protein>
    <recommendedName>
        <fullName evidence="3">Enoyl reductase (ER) domain-containing protein</fullName>
    </recommendedName>
</protein>
<evidence type="ECO:0000256" key="1">
    <source>
        <dbReference type="ARBA" id="ARBA00022857"/>
    </source>
</evidence>
<dbReference type="EMBL" id="ADBJ01000010">
    <property type="protein sequence ID" value="EFA84215.1"/>
    <property type="molecule type" value="Genomic_DNA"/>
</dbReference>
<dbReference type="PANTHER" id="PTHR48106">
    <property type="entry name" value="QUINONE OXIDOREDUCTASE PIG3-RELATED"/>
    <property type="match status" value="1"/>
</dbReference>
<evidence type="ECO:0000313" key="5">
    <source>
        <dbReference type="Proteomes" id="UP000001396"/>
    </source>
</evidence>
<evidence type="ECO:0000259" key="3">
    <source>
        <dbReference type="SMART" id="SM00829"/>
    </source>
</evidence>
<accession>D3B4G7</accession>
<dbReference type="GO" id="GO:0070402">
    <property type="term" value="F:NADPH binding"/>
    <property type="evidence" value="ECO:0007669"/>
    <property type="project" value="TreeGrafter"/>
</dbReference>
<dbReference type="Gene3D" id="3.90.180.10">
    <property type="entry name" value="Medium-chain alcohol dehydrogenases, catalytic domain"/>
    <property type="match status" value="1"/>
</dbReference>
<dbReference type="InterPro" id="IPR020843">
    <property type="entry name" value="ER"/>
</dbReference>
<gene>
    <name evidence="4" type="ORF">PPL_03292</name>
</gene>
<dbReference type="InterPro" id="IPR036291">
    <property type="entry name" value="NAD(P)-bd_dom_sf"/>
</dbReference>
<evidence type="ECO:0000313" key="4">
    <source>
        <dbReference type="EMBL" id="EFA84215.1"/>
    </source>
</evidence>
<dbReference type="OMA" id="CDIRGVF"/>
<keyword evidence="2" id="KW-0560">Oxidoreductase</keyword>
<dbReference type="SUPFAM" id="SSF50129">
    <property type="entry name" value="GroES-like"/>
    <property type="match status" value="1"/>
</dbReference>
<reference evidence="4 5" key="1">
    <citation type="journal article" date="2011" name="Genome Res.">
        <title>Phylogeny-wide analysis of social amoeba genomes highlights ancient origins for complex intercellular communication.</title>
        <authorList>
            <person name="Heidel A.J."/>
            <person name="Lawal H.M."/>
            <person name="Felder M."/>
            <person name="Schilde C."/>
            <person name="Helps N.R."/>
            <person name="Tunggal B."/>
            <person name="Rivero F."/>
            <person name="John U."/>
            <person name="Schleicher M."/>
            <person name="Eichinger L."/>
            <person name="Platzer M."/>
            <person name="Noegel A.A."/>
            <person name="Schaap P."/>
            <person name="Gloeckner G."/>
        </authorList>
    </citation>
    <scope>NUCLEOTIDE SEQUENCE [LARGE SCALE GENOMIC DNA]</scope>
    <source>
        <strain evidence="5">ATCC 26659 / Pp 5 / PN500</strain>
    </source>
</reference>
<comment type="caution">
    <text evidence="4">The sequence shown here is derived from an EMBL/GenBank/DDBJ whole genome shotgun (WGS) entry which is preliminary data.</text>
</comment>
<dbReference type="PANTHER" id="PTHR48106:SF5">
    <property type="entry name" value="ZINC-CONTAINING ALCOHOL DEHYDROGENASE"/>
    <property type="match status" value="1"/>
</dbReference>
<dbReference type="InterPro" id="IPR013149">
    <property type="entry name" value="ADH-like_C"/>
</dbReference>
<dbReference type="InterPro" id="IPR011032">
    <property type="entry name" value="GroES-like_sf"/>
</dbReference>
<dbReference type="RefSeq" id="XP_020436331.1">
    <property type="nucleotide sequence ID" value="XM_020574259.1"/>
</dbReference>
<proteinExistence type="predicted"/>
<keyword evidence="1" id="KW-0521">NADP</keyword>
<dbReference type="Pfam" id="PF00107">
    <property type="entry name" value="ADH_zinc_N"/>
    <property type="match status" value="1"/>
</dbReference>
<dbReference type="CDD" id="cd08268">
    <property type="entry name" value="MDR2"/>
    <property type="match status" value="1"/>
</dbReference>
<organism evidence="4 5">
    <name type="scientific">Heterostelium pallidum (strain ATCC 26659 / Pp 5 / PN500)</name>
    <name type="common">Cellular slime mold</name>
    <name type="synonym">Polysphondylium pallidum</name>
    <dbReference type="NCBI Taxonomy" id="670386"/>
    <lineage>
        <taxon>Eukaryota</taxon>
        <taxon>Amoebozoa</taxon>
        <taxon>Evosea</taxon>
        <taxon>Eumycetozoa</taxon>
        <taxon>Dictyostelia</taxon>
        <taxon>Acytosteliales</taxon>
        <taxon>Acytosteliaceae</taxon>
        <taxon>Heterostelium</taxon>
    </lineage>
</organism>
<dbReference type="Gene3D" id="3.40.50.720">
    <property type="entry name" value="NAD(P)-binding Rossmann-like Domain"/>
    <property type="match status" value="1"/>
</dbReference>
<keyword evidence="5" id="KW-1185">Reference proteome</keyword>
<dbReference type="Pfam" id="PF08240">
    <property type="entry name" value="ADH_N"/>
    <property type="match status" value="1"/>
</dbReference>
<dbReference type="STRING" id="670386.D3B4G7"/>